<organism evidence="1 2">
    <name type="scientific">Bacteroides fragilis str. 1007-1-F #10</name>
    <dbReference type="NCBI Taxonomy" id="1339295"/>
    <lineage>
        <taxon>Bacteria</taxon>
        <taxon>Pseudomonadati</taxon>
        <taxon>Bacteroidota</taxon>
        <taxon>Bacteroidia</taxon>
        <taxon>Bacteroidales</taxon>
        <taxon>Bacteroidaceae</taxon>
        <taxon>Bacteroides</taxon>
    </lineage>
</organism>
<reference evidence="1 2" key="1">
    <citation type="submission" date="2014-02" db="EMBL/GenBank/DDBJ databases">
        <authorList>
            <person name="Sears C."/>
            <person name="Carroll K."/>
            <person name="Sack B.R."/>
            <person name="Qadri F."/>
            <person name="Myers L.L."/>
            <person name="Chung G.-T."/>
            <person name="Escheverria P."/>
            <person name="Fraser C.M."/>
            <person name="Sadzewicz L."/>
            <person name="Shefchek K.A."/>
            <person name="Tallon L."/>
            <person name="Das S.P."/>
            <person name="Daugherty S."/>
            <person name="Mongodin E.F."/>
        </authorList>
    </citation>
    <scope>NUCLEOTIDE SEQUENCE [LARGE SCALE GENOMIC DNA]</scope>
    <source>
        <strain evidence="1 2">1007-1-F #10</strain>
    </source>
</reference>
<accession>A0AAN4N2F7</accession>
<evidence type="ECO:0000313" key="2">
    <source>
        <dbReference type="Proteomes" id="UP000022433"/>
    </source>
</evidence>
<dbReference type="Proteomes" id="UP000022433">
    <property type="component" value="Unassembled WGS sequence"/>
</dbReference>
<sequence>MVRSIGESLSFISESITGPSATDTFTKRENTALIYNRRDTARESVTTQISTEYILFVSLFNNSKNGIAYRFFLIS</sequence>
<evidence type="ECO:0000313" key="1">
    <source>
        <dbReference type="EMBL" id="EYA16020.1"/>
    </source>
</evidence>
<protein>
    <submittedName>
        <fullName evidence="1">Uncharacterized protein</fullName>
    </submittedName>
</protein>
<comment type="caution">
    <text evidence="1">The sequence shown here is derived from an EMBL/GenBank/DDBJ whole genome shotgun (WGS) entry which is preliminary data.</text>
</comment>
<dbReference type="AlphaFoldDB" id="A0AAN4N2F7"/>
<gene>
    <name evidence="1" type="ORF">M104_0743</name>
</gene>
<proteinExistence type="predicted"/>
<dbReference type="EMBL" id="JGEA01000009">
    <property type="protein sequence ID" value="EYA16020.1"/>
    <property type="molecule type" value="Genomic_DNA"/>
</dbReference>
<name>A0AAN4N2F7_BACFG</name>